<gene>
    <name evidence="2" type="ORF">SAMN02745206_00166</name>
</gene>
<dbReference type="Gene3D" id="3.40.50.10420">
    <property type="entry name" value="NagB/RpiA/CoA transferase-like"/>
    <property type="match status" value="1"/>
</dbReference>
<dbReference type="InterPro" id="IPR024185">
    <property type="entry name" value="FTHF_cligase-like_sf"/>
</dbReference>
<feature type="region of interest" description="Disordered" evidence="1">
    <location>
        <begin position="234"/>
        <end position="257"/>
    </location>
</feature>
<dbReference type="AlphaFoldDB" id="A0A1M4SRJ0"/>
<dbReference type="STRING" id="1121391.SAMN02745206_00166"/>
<reference evidence="3" key="1">
    <citation type="submission" date="2016-11" db="EMBL/GenBank/DDBJ databases">
        <authorList>
            <person name="Varghese N."/>
            <person name="Submissions S."/>
        </authorList>
    </citation>
    <scope>NUCLEOTIDE SEQUENCE [LARGE SCALE GENOMIC DNA]</scope>
    <source>
        <strain evidence="3">DSM 9756</strain>
    </source>
</reference>
<evidence type="ECO:0000313" key="3">
    <source>
        <dbReference type="Proteomes" id="UP000184076"/>
    </source>
</evidence>
<proteinExistence type="predicted"/>
<dbReference type="GO" id="GO:0005737">
    <property type="term" value="C:cytoplasm"/>
    <property type="evidence" value="ECO:0007669"/>
    <property type="project" value="TreeGrafter"/>
</dbReference>
<dbReference type="SUPFAM" id="SSF100950">
    <property type="entry name" value="NagB/RpiA/CoA transferase-like"/>
    <property type="match status" value="1"/>
</dbReference>
<keyword evidence="2" id="KW-0436">Ligase</keyword>
<dbReference type="InterPro" id="IPR037171">
    <property type="entry name" value="NagB/RpiA_transferase-like"/>
</dbReference>
<name>A0A1M4SRJ0_9BACT</name>
<evidence type="ECO:0000256" key="1">
    <source>
        <dbReference type="SAM" id="MobiDB-lite"/>
    </source>
</evidence>
<dbReference type="EMBL" id="FQVB01000003">
    <property type="protein sequence ID" value="SHE34795.1"/>
    <property type="molecule type" value="Genomic_DNA"/>
</dbReference>
<protein>
    <submittedName>
        <fullName evidence="2">5-formyltetrahydrofolate cyclo-ligase</fullName>
    </submittedName>
</protein>
<keyword evidence="3" id="KW-1185">Reference proteome</keyword>
<dbReference type="RefSeq" id="WP_073036027.1">
    <property type="nucleotide sequence ID" value="NZ_FQVB01000003.1"/>
</dbReference>
<accession>A0A1M4SRJ0</accession>
<dbReference type="Pfam" id="PF01812">
    <property type="entry name" value="5-FTHF_cyc-lig"/>
    <property type="match status" value="1"/>
</dbReference>
<dbReference type="GO" id="GO:0016874">
    <property type="term" value="F:ligase activity"/>
    <property type="evidence" value="ECO:0007669"/>
    <property type="project" value="UniProtKB-KW"/>
</dbReference>
<sequence>MDDTTISRQKEQIREELLKTEAFAGSPQPRWGKAAERLRRLPCYRTARCLLMPPVQAFRQIALNALTDGKRLILATPQLQNGFYLVDPAAVPPHRRPQAVVPHRSNPFARRIQYGSPRGPRVDLILTPSLAAARDGSRLGDGHGHLDIQVACLAGLGWLKKGTRVVTIVAPFQIVPPLPMKSTDVGVHWVLTEEEAIRTGWNRPLHAPILWSRLDRKTVRRNDVLFYLSGKRRLQKPAGSDGNRNRPRADPGGGRGE</sequence>
<dbReference type="Proteomes" id="UP000184076">
    <property type="component" value="Unassembled WGS sequence"/>
</dbReference>
<evidence type="ECO:0000313" key="2">
    <source>
        <dbReference type="EMBL" id="SHE34795.1"/>
    </source>
</evidence>
<dbReference type="PANTHER" id="PTHR13017">
    <property type="entry name" value="5-FORMYLTETRAHYDROFOLATE CYCLO-LIGASE-RELATED"/>
    <property type="match status" value="1"/>
</dbReference>
<dbReference type="InterPro" id="IPR002698">
    <property type="entry name" value="FTHF_cligase"/>
</dbReference>
<organism evidence="2 3">
    <name type="scientific">Desulfacinum infernum DSM 9756</name>
    <dbReference type="NCBI Taxonomy" id="1121391"/>
    <lineage>
        <taxon>Bacteria</taxon>
        <taxon>Pseudomonadati</taxon>
        <taxon>Thermodesulfobacteriota</taxon>
        <taxon>Syntrophobacteria</taxon>
        <taxon>Syntrophobacterales</taxon>
        <taxon>Syntrophobacteraceae</taxon>
        <taxon>Desulfacinum</taxon>
    </lineage>
</organism>
<dbReference type="PANTHER" id="PTHR13017:SF0">
    <property type="entry name" value="METHENYLTETRAHYDROFOLATE SYNTHASE DOMAIN-CONTAINING PROTEIN"/>
    <property type="match status" value="1"/>
</dbReference>
<dbReference type="OrthoDB" id="5502226at2"/>